<feature type="transmembrane region" description="Helical" evidence="2">
    <location>
        <begin position="158"/>
        <end position="181"/>
    </location>
</feature>
<dbReference type="NCBIfam" id="NF038391">
    <property type="entry name" value="streptophobe"/>
    <property type="match status" value="1"/>
</dbReference>
<dbReference type="Proteomes" id="UP000198614">
    <property type="component" value="Unassembled WGS sequence"/>
</dbReference>
<evidence type="ECO:0008006" key="5">
    <source>
        <dbReference type="Google" id="ProtNLM"/>
    </source>
</evidence>
<sequence length="416" mass="42439">MRTLREWLHALAAVLATFLTMLCTAALGLAAAGATALPAGAFPRVVLATVVAALGGTVTLDGHAGDLAGSRGDLTVMPLSVALAGALVLAAAFRRHAPGTHPGAYAARILALWLPALLTVSLTAHHTFTVPLGEGTLGDLGEFLGLSPEIGFTTDVPVTVLLGLVWAAGVLALTALASRALPLPRPLVAARPVAYAMVGLLLVCLAVGAVIGLVVAATRGHPARTLAVLLLGLPNVVWPVFTLGLGARWDGRVDGPFGLPMPRLLDEVLRTPEVSTLDLGALARHDGRVWWLVVVDAVLVLSAGYAAALRSPVRLPLWRHAVRTGLALAVTVLAVCAVCRISAHYGLSLIGVGDLGGGLSGVLFLRPRVWPAVGLALAWGLAGGLLGGLAARRGRPSVGGRGRRAPFLPHGGGKGS</sequence>
<keyword evidence="2" id="KW-0812">Transmembrane</keyword>
<feature type="transmembrane region" description="Helical" evidence="2">
    <location>
        <begin position="320"/>
        <end position="338"/>
    </location>
</feature>
<accession>A0A1G7DM65</accession>
<evidence type="ECO:0000256" key="2">
    <source>
        <dbReference type="SAM" id="Phobius"/>
    </source>
</evidence>
<feature type="region of interest" description="Disordered" evidence="1">
    <location>
        <begin position="395"/>
        <end position="416"/>
    </location>
</feature>
<feature type="transmembrane region" description="Helical" evidence="2">
    <location>
        <begin position="370"/>
        <end position="391"/>
    </location>
</feature>
<organism evidence="3 4">
    <name type="scientific">Streptomyces griseoaurantiacus</name>
    <dbReference type="NCBI Taxonomy" id="68213"/>
    <lineage>
        <taxon>Bacteria</taxon>
        <taxon>Bacillati</taxon>
        <taxon>Actinomycetota</taxon>
        <taxon>Actinomycetes</taxon>
        <taxon>Kitasatosporales</taxon>
        <taxon>Streptomycetaceae</taxon>
        <taxon>Streptomyces</taxon>
        <taxon>Streptomyces aurantiacus group</taxon>
    </lineage>
</organism>
<feature type="transmembrane region" description="Helical" evidence="2">
    <location>
        <begin position="72"/>
        <end position="93"/>
    </location>
</feature>
<proteinExistence type="predicted"/>
<keyword evidence="2" id="KW-0472">Membrane</keyword>
<feature type="transmembrane region" description="Helical" evidence="2">
    <location>
        <begin position="289"/>
        <end position="308"/>
    </location>
</feature>
<gene>
    <name evidence="3" type="ORF">SAMN05216260_102247</name>
</gene>
<evidence type="ECO:0000256" key="1">
    <source>
        <dbReference type="SAM" id="MobiDB-lite"/>
    </source>
</evidence>
<protein>
    <recommendedName>
        <fullName evidence="5">Integral membrane protein</fullName>
    </recommendedName>
</protein>
<dbReference type="EMBL" id="FNAX01000002">
    <property type="protein sequence ID" value="SDE52592.1"/>
    <property type="molecule type" value="Genomic_DNA"/>
</dbReference>
<evidence type="ECO:0000313" key="4">
    <source>
        <dbReference type="Proteomes" id="UP000198614"/>
    </source>
</evidence>
<dbReference type="InterPro" id="IPR047724">
    <property type="entry name" value="Streptophobe"/>
</dbReference>
<keyword evidence="2" id="KW-1133">Transmembrane helix</keyword>
<dbReference type="OrthoDB" id="3872592at2"/>
<reference evidence="3 4" key="1">
    <citation type="submission" date="2016-10" db="EMBL/GenBank/DDBJ databases">
        <authorList>
            <person name="de Groot N.N."/>
        </authorList>
    </citation>
    <scope>NUCLEOTIDE SEQUENCE [LARGE SCALE GENOMIC DNA]</scope>
    <source>
        <strain evidence="3 4">CGMCC 4.1859</strain>
    </source>
</reference>
<dbReference type="AlphaFoldDB" id="A0A1G7DM65"/>
<feature type="transmembrane region" description="Helical" evidence="2">
    <location>
        <begin position="193"/>
        <end position="217"/>
    </location>
</feature>
<evidence type="ECO:0000313" key="3">
    <source>
        <dbReference type="EMBL" id="SDE52592.1"/>
    </source>
</evidence>
<feature type="transmembrane region" description="Helical" evidence="2">
    <location>
        <begin position="223"/>
        <end position="245"/>
    </location>
</feature>
<name>A0A1G7DM65_9ACTN</name>